<accession>A0AAW2DDK9</accession>
<dbReference type="Proteomes" id="UP001459277">
    <property type="component" value="Unassembled WGS sequence"/>
</dbReference>
<gene>
    <name evidence="1" type="ORF">SO802_009300</name>
</gene>
<keyword evidence="2" id="KW-1185">Reference proteome</keyword>
<evidence type="ECO:0000313" key="1">
    <source>
        <dbReference type="EMBL" id="KAL0007798.1"/>
    </source>
</evidence>
<proteinExistence type="predicted"/>
<reference evidence="1 2" key="1">
    <citation type="submission" date="2024-01" db="EMBL/GenBank/DDBJ databases">
        <title>A telomere-to-telomere, gap-free genome of sweet tea (Lithocarpus litseifolius).</title>
        <authorList>
            <person name="Zhou J."/>
        </authorList>
    </citation>
    <scope>NUCLEOTIDE SEQUENCE [LARGE SCALE GENOMIC DNA]</scope>
    <source>
        <strain evidence="1">Zhou-2022a</strain>
        <tissue evidence="1">Leaf</tissue>
    </source>
</reference>
<dbReference type="EMBL" id="JAZDWU010000003">
    <property type="protein sequence ID" value="KAL0007798.1"/>
    <property type="molecule type" value="Genomic_DNA"/>
</dbReference>
<comment type="caution">
    <text evidence="1">The sequence shown here is derived from an EMBL/GenBank/DDBJ whole genome shotgun (WGS) entry which is preliminary data.</text>
</comment>
<organism evidence="1 2">
    <name type="scientific">Lithocarpus litseifolius</name>
    <dbReference type="NCBI Taxonomy" id="425828"/>
    <lineage>
        <taxon>Eukaryota</taxon>
        <taxon>Viridiplantae</taxon>
        <taxon>Streptophyta</taxon>
        <taxon>Embryophyta</taxon>
        <taxon>Tracheophyta</taxon>
        <taxon>Spermatophyta</taxon>
        <taxon>Magnoliopsida</taxon>
        <taxon>eudicotyledons</taxon>
        <taxon>Gunneridae</taxon>
        <taxon>Pentapetalae</taxon>
        <taxon>rosids</taxon>
        <taxon>fabids</taxon>
        <taxon>Fagales</taxon>
        <taxon>Fagaceae</taxon>
        <taxon>Lithocarpus</taxon>
    </lineage>
</organism>
<protein>
    <submittedName>
        <fullName evidence="1">Uncharacterized protein</fullName>
    </submittedName>
</protein>
<evidence type="ECO:0000313" key="2">
    <source>
        <dbReference type="Proteomes" id="UP001459277"/>
    </source>
</evidence>
<dbReference type="AlphaFoldDB" id="A0AAW2DDK9"/>
<sequence length="123" mass="13882">MNQRTASAKVGVTPVGKPDIMVVGSRDRREQCINVDRKLGEQLQVESRKRIPVRFSFSKSDKNGKMSDIRRSCWIGSGLIVAVNVKGRRQVSWDSKKGGVKNFKWVSRAQRKDVVGLDTNHDQ</sequence>
<name>A0AAW2DDK9_9ROSI</name>